<proteinExistence type="predicted"/>
<organism evidence="1 2">
    <name type="scientific">Veronia pacifica</name>
    <dbReference type="NCBI Taxonomy" id="1080227"/>
    <lineage>
        <taxon>Bacteria</taxon>
        <taxon>Pseudomonadati</taxon>
        <taxon>Pseudomonadota</taxon>
        <taxon>Gammaproteobacteria</taxon>
        <taxon>Vibrionales</taxon>
        <taxon>Vibrionaceae</taxon>
        <taxon>Veronia</taxon>
    </lineage>
</organism>
<accession>A0A1C3EPJ7</accession>
<keyword evidence="2" id="KW-1185">Reference proteome</keyword>
<gene>
    <name evidence="1" type="ORF">A8L45_04470</name>
</gene>
<reference evidence="1 2" key="1">
    <citation type="submission" date="2016-05" db="EMBL/GenBank/DDBJ databases">
        <title>Genomic Taxonomy of the Vibrionaceae.</title>
        <authorList>
            <person name="Gomez-Gil B."/>
            <person name="Enciso-Ibarra J."/>
        </authorList>
    </citation>
    <scope>NUCLEOTIDE SEQUENCE [LARGE SCALE GENOMIC DNA]</scope>
    <source>
        <strain evidence="1 2">CAIM 1920</strain>
    </source>
</reference>
<dbReference type="OrthoDB" id="9553650at2"/>
<evidence type="ECO:0000313" key="1">
    <source>
        <dbReference type="EMBL" id="ODA35174.1"/>
    </source>
</evidence>
<dbReference type="AlphaFoldDB" id="A0A1C3EPJ7"/>
<comment type="caution">
    <text evidence="1">The sequence shown here is derived from an EMBL/GenBank/DDBJ whole genome shotgun (WGS) entry which is preliminary data.</text>
</comment>
<dbReference type="EMBL" id="LYBM01000005">
    <property type="protein sequence ID" value="ODA35174.1"/>
    <property type="molecule type" value="Genomic_DNA"/>
</dbReference>
<dbReference type="Proteomes" id="UP000094936">
    <property type="component" value="Unassembled WGS sequence"/>
</dbReference>
<dbReference type="RefSeq" id="WP_068899668.1">
    <property type="nucleotide sequence ID" value="NZ_JBHUIF010000033.1"/>
</dbReference>
<protein>
    <submittedName>
        <fullName evidence="1">Uncharacterized protein</fullName>
    </submittedName>
</protein>
<name>A0A1C3EPJ7_9GAMM</name>
<evidence type="ECO:0000313" key="2">
    <source>
        <dbReference type="Proteomes" id="UP000094936"/>
    </source>
</evidence>
<sequence>MGKREEMAMEFAQIAEELEKAAAHCRITAEHFGEHNVPRACAHIFASQGHIVKAKKRIESAAEIHSDFAQLHER</sequence>